<dbReference type="InterPro" id="IPR010627">
    <property type="entry name" value="Prepilin_pept_A24_N"/>
</dbReference>
<accession>I7ZK91</accession>
<dbReference type="PATRIC" id="fig|1172194.4.peg.2240"/>
<dbReference type="GO" id="GO:0032259">
    <property type="term" value="P:methylation"/>
    <property type="evidence" value="ECO:0007669"/>
    <property type="project" value="UniProtKB-KW"/>
</dbReference>
<comment type="catalytic activity">
    <reaction evidence="14 18">
        <text>Typically cleaves a -Gly-|-Phe- bond to release an N-terminal, basic peptide of 5-8 residues from type IV prepilin, and then N-methylates the new N-terminal amino group, the methyl donor being S-adenosyl-L-methionine.</text>
        <dbReference type="EC" id="3.4.23.43"/>
    </reaction>
</comment>
<evidence type="ECO:0000313" key="23">
    <source>
        <dbReference type="Proteomes" id="UP000003704"/>
    </source>
</evidence>
<evidence type="ECO:0000256" key="15">
    <source>
        <dbReference type="ARBA" id="ARBA00067082"/>
    </source>
</evidence>
<evidence type="ECO:0000256" key="9">
    <source>
        <dbReference type="ARBA" id="ARBA00022692"/>
    </source>
</evidence>
<keyword evidence="13 18" id="KW-0511">Multifunctional enzyme</keyword>
<gene>
    <name evidence="22" type="ORF">WQQ_23190</name>
</gene>
<comment type="function">
    <text evidence="18">Plays an essential role in type IV pili and type II pseudopili formation by proteolytically removing the leader sequence from substrate proteins and subsequently monomethylating the alpha-amino group of the newly exposed N-terminal phenylalanine.</text>
</comment>
<proteinExistence type="inferred from homology"/>
<dbReference type="FunFam" id="1.20.120.1220:FF:000001">
    <property type="entry name" value="Type 4 prepilin-like proteins leader peptide-processing enzyme"/>
    <property type="match status" value="1"/>
</dbReference>
<dbReference type="GO" id="GO:0006465">
    <property type="term" value="P:signal peptide processing"/>
    <property type="evidence" value="ECO:0007669"/>
    <property type="project" value="TreeGrafter"/>
</dbReference>
<dbReference type="GO" id="GO:0008168">
    <property type="term" value="F:methyltransferase activity"/>
    <property type="evidence" value="ECO:0007669"/>
    <property type="project" value="UniProtKB-KW"/>
</dbReference>
<dbReference type="InterPro" id="IPR000045">
    <property type="entry name" value="Prepilin_IV_endopep_pep"/>
</dbReference>
<sequence>MSFFEPFLLALQNNFAFLLIATMLLGLCIGSFLNVLAYRLPLRIEQDFRKATFESFGVPAGADREPPVSLLRPASHCPTCKTPIKPWHNLPVLGWLLLRGRCAACKAPISVQYPIVEAVTGALSMVCVWRFGYSPELLGALVLTWALVALTVTDLKTMFLPDDLTLPLLWLGLLVSLAGVFVGPVAAIVGAAAGYGVLWSVFQLFKLVTGKEGMGYGDFKLMGALGAWLGWQALPQIIILSALVGAGVGLVLMAARRAEWSTRIPFGPYIAGAGWLALIWGADINRWYMQLIGM</sequence>
<reference evidence="22 23" key="1">
    <citation type="journal article" date="2012" name="J. Bacteriol.">
        <title>Genome Sequence of n-Alkane-Degrading Hydrocarboniphaga effusa Strain AP103T (ATCC BAA-332T).</title>
        <authorList>
            <person name="Chang H.K."/>
            <person name="Zylstra G.J."/>
            <person name="Chae J.C."/>
        </authorList>
    </citation>
    <scope>NUCLEOTIDE SEQUENCE [LARGE SCALE GENOMIC DNA]</scope>
    <source>
        <strain evidence="22 23">AP103</strain>
    </source>
</reference>
<dbReference type="Gene3D" id="1.20.120.1220">
    <property type="match status" value="1"/>
</dbReference>
<evidence type="ECO:0000256" key="7">
    <source>
        <dbReference type="ARBA" id="ARBA00022679"/>
    </source>
</evidence>
<dbReference type="Pfam" id="PF01478">
    <property type="entry name" value="Peptidase_A24"/>
    <property type="match status" value="1"/>
</dbReference>
<protein>
    <recommendedName>
        <fullName evidence="16 18">Prepilin leader peptidase/N-methyltransferase</fullName>
        <ecNumber evidence="18">2.1.1.-</ecNumber>
        <ecNumber evidence="15 18">3.4.23.43</ecNumber>
    </recommendedName>
</protein>
<dbReference type="EC" id="2.1.1.-" evidence="18"/>
<dbReference type="Pfam" id="PF06750">
    <property type="entry name" value="A24_N_bact"/>
    <property type="match status" value="1"/>
</dbReference>
<evidence type="ECO:0000259" key="21">
    <source>
        <dbReference type="Pfam" id="PF06750"/>
    </source>
</evidence>
<evidence type="ECO:0000256" key="6">
    <source>
        <dbReference type="ARBA" id="ARBA00022670"/>
    </source>
</evidence>
<feature type="domain" description="Prepilin type IV endopeptidase peptidase" evidence="20">
    <location>
        <begin position="141"/>
        <end position="250"/>
    </location>
</feature>
<keyword evidence="23" id="KW-1185">Reference proteome</keyword>
<dbReference type="EC" id="3.4.23.43" evidence="15 18"/>
<comment type="caution">
    <text evidence="22">The sequence shown here is derived from an EMBL/GenBank/DDBJ whole genome shotgun (WGS) entry which is preliminary data.</text>
</comment>
<feature type="transmembrane region" description="Helical" evidence="19">
    <location>
        <begin position="168"/>
        <end position="198"/>
    </location>
</feature>
<organism evidence="22 23">
    <name type="scientific">Hydrocarboniphaga effusa AP103</name>
    <dbReference type="NCBI Taxonomy" id="1172194"/>
    <lineage>
        <taxon>Bacteria</taxon>
        <taxon>Pseudomonadati</taxon>
        <taxon>Pseudomonadota</taxon>
        <taxon>Gammaproteobacteria</taxon>
        <taxon>Nevskiales</taxon>
        <taxon>Nevskiaceae</taxon>
        <taxon>Hydrocarboniphaga</taxon>
    </lineage>
</organism>
<evidence type="ECO:0000256" key="5">
    <source>
        <dbReference type="ARBA" id="ARBA00022603"/>
    </source>
</evidence>
<evidence type="ECO:0000256" key="8">
    <source>
        <dbReference type="ARBA" id="ARBA00022691"/>
    </source>
</evidence>
<dbReference type="PANTHER" id="PTHR30487:SF0">
    <property type="entry name" value="PREPILIN LEADER PEPTIDASE_N-METHYLTRANSFERASE-RELATED"/>
    <property type="match status" value="1"/>
</dbReference>
<comment type="similarity">
    <text evidence="2 17">Belongs to the peptidase A24 family.</text>
</comment>
<evidence type="ECO:0000256" key="13">
    <source>
        <dbReference type="ARBA" id="ARBA00023268"/>
    </source>
</evidence>
<feature type="transmembrane region" description="Helical" evidence="19">
    <location>
        <begin position="15"/>
        <end position="40"/>
    </location>
</feature>
<keyword evidence="5 18" id="KW-0489">Methyltransferase</keyword>
<dbReference type="InterPro" id="IPR050882">
    <property type="entry name" value="Prepilin_peptidase/N-MTase"/>
</dbReference>
<evidence type="ECO:0000313" key="22">
    <source>
        <dbReference type="EMBL" id="EIT72182.1"/>
    </source>
</evidence>
<dbReference type="EMBL" id="AKGD01000001">
    <property type="protein sequence ID" value="EIT72182.1"/>
    <property type="molecule type" value="Genomic_DNA"/>
</dbReference>
<feature type="domain" description="Prepilin peptidase A24 N-terminal" evidence="21">
    <location>
        <begin position="24"/>
        <end position="131"/>
    </location>
</feature>
<feature type="transmembrane region" description="Helical" evidence="19">
    <location>
        <begin position="233"/>
        <end position="254"/>
    </location>
</feature>
<comment type="subcellular location">
    <subcellularLocation>
        <location evidence="1">Cell inner membrane</location>
        <topology evidence="1">Multi-pass membrane protein</topology>
    </subcellularLocation>
    <subcellularLocation>
        <location evidence="18">Cell membrane</location>
        <topology evidence="18">Multi-pass membrane protein</topology>
    </subcellularLocation>
</comment>
<evidence type="ECO:0000256" key="10">
    <source>
        <dbReference type="ARBA" id="ARBA00022801"/>
    </source>
</evidence>
<keyword evidence="12 19" id="KW-0472">Membrane</keyword>
<dbReference type="InterPro" id="IPR014032">
    <property type="entry name" value="Peptidase_A24A_bac"/>
</dbReference>
<evidence type="ECO:0000256" key="11">
    <source>
        <dbReference type="ARBA" id="ARBA00022989"/>
    </source>
</evidence>
<dbReference type="AlphaFoldDB" id="I7ZK91"/>
<evidence type="ECO:0000256" key="19">
    <source>
        <dbReference type="SAM" id="Phobius"/>
    </source>
</evidence>
<evidence type="ECO:0000256" key="2">
    <source>
        <dbReference type="ARBA" id="ARBA00005801"/>
    </source>
</evidence>
<name>I7ZK91_9GAMM</name>
<keyword evidence="3" id="KW-1003">Cell membrane</keyword>
<dbReference type="GO" id="GO:0004190">
    <property type="term" value="F:aspartic-type endopeptidase activity"/>
    <property type="evidence" value="ECO:0007669"/>
    <property type="project" value="UniProtKB-EC"/>
</dbReference>
<keyword evidence="9 18" id="KW-0812">Transmembrane</keyword>
<evidence type="ECO:0000256" key="17">
    <source>
        <dbReference type="RuleBase" id="RU003793"/>
    </source>
</evidence>
<evidence type="ECO:0000256" key="14">
    <source>
        <dbReference type="ARBA" id="ARBA00050401"/>
    </source>
</evidence>
<evidence type="ECO:0000259" key="20">
    <source>
        <dbReference type="Pfam" id="PF01478"/>
    </source>
</evidence>
<keyword evidence="6 18" id="KW-0645">Protease</keyword>
<dbReference type="Proteomes" id="UP000003704">
    <property type="component" value="Unassembled WGS sequence"/>
</dbReference>
<evidence type="ECO:0000256" key="16">
    <source>
        <dbReference type="ARBA" id="ARBA00071870"/>
    </source>
</evidence>
<dbReference type="MEROPS" id="A24.001"/>
<dbReference type="PANTHER" id="PTHR30487">
    <property type="entry name" value="TYPE 4 PREPILIN-LIKE PROTEINS LEADER PEPTIDE-PROCESSING ENZYME"/>
    <property type="match status" value="1"/>
</dbReference>
<keyword evidence="4" id="KW-0997">Cell inner membrane</keyword>
<dbReference type="STRING" id="1172194.WQQ_23190"/>
<keyword evidence="10 18" id="KW-0378">Hydrolase</keyword>
<feature type="transmembrane region" description="Helical" evidence="19">
    <location>
        <begin position="137"/>
        <end position="156"/>
    </location>
</feature>
<evidence type="ECO:0000256" key="12">
    <source>
        <dbReference type="ARBA" id="ARBA00023136"/>
    </source>
</evidence>
<evidence type="ECO:0000256" key="3">
    <source>
        <dbReference type="ARBA" id="ARBA00022475"/>
    </source>
</evidence>
<evidence type="ECO:0000256" key="4">
    <source>
        <dbReference type="ARBA" id="ARBA00022519"/>
    </source>
</evidence>
<keyword evidence="11 19" id="KW-1133">Transmembrane helix</keyword>
<keyword evidence="7 18" id="KW-0808">Transferase</keyword>
<keyword evidence="8" id="KW-0949">S-adenosyl-L-methionine</keyword>
<dbReference type="GO" id="GO:0005886">
    <property type="term" value="C:plasma membrane"/>
    <property type="evidence" value="ECO:0007669"/>
    <property type="project" value="UniProtKB-SubCell"/>
</dbReference>
<evidence type="ECO:0000256" key="1">
    <source>
        <dbReference type="ARBA" id="ARBA00004429"/>
    </source>
</evidence>
<feature type="transmembrane region" description="Helical" evidence="19">
    <location>
        <begin position="266"/>
        <end position="288"/>
    </location>
</feature>
<evidence type="ECO:0000256" key="18">
    <source>
        <dbReference type="RuleBase" id="RU003794"/>
    </source>
</evidence>
<dbReference type="PRINTS" id="PR00864">
    <property type="entry name" value="PREPILNPTASE"/>
</dbReference>